<dbReference type="Gene3D" id="1.10.8.260">
    <property type="entry name" value="HI0933 insert domain-like"/>
    <property type="match status" value="1"/>
</dbReference>
<dbReference type="InterPro" id="IPR004792">
    <property type="entry name" value="BaiN-like"/>
</dbReference>
<keyword evidence="7" id="KW-1185">Reference proteome</keyword>
<reference evidence="6 7" key="1">
    <citation type="submission" date="2017-04" db="EMBL/GenBank/DDBJ databases">
        <authorList>
            <person name="Afonso C.L."/>
            <person name="Miller P.J."/>
            <person name="Scott M.A."/>
            <person name="Spackman E."/>
            <person name="Goraichik I."/>
            <person name="Dimitrov K.M."/>
            <person name="Suarez D.L."/>
            <person name="Swayne D.E."/>
        </authorList>
    </citation>
    <scope>NUCLEOTIDE SEQUENCE [LARGE SCALE GENOMIC DNA]</scope>
    <source>
        <strain evidence="6 7">DSM 11270</strain>
    </source>
</reference>
<evidence type="ECO:0000256" key="3">
    <source>
        <dbReference type="ARBA" id="ARBA00022827"/>
    </source>
</evidence>
<dbReference type="InterPro" id="IPR036188">
    <property type="entry name" value="FAD/NAD-bd_sf"/>
</dbReference>
<dbReference type="Pfam" id="PF22780">
    <property type="entry name" value="HI0933_like_1st"/>
    <property type="match status" value="1"/>
</dbReference>
<dbReference type="SUPFAM" id="SSF160996">
    <property type="entry name" value="HI0933 insert domain-like"/>
    <property type="match status" value="1"/>
</dbReference>
<dbReference type="OrthoDB" id="9773233at2"/>
<dbReference type="AlphaFoldDB" id="A0A1W1VS14"/>
<dbReference type="Gene3D" id="2.40.30.10">
    <property type="entry name" value="Translation factors"/>
    <property type="match status" value="1"/>
</dbReference>
<dbReference type="Proteomes" id="UP000192731">
    <property type="component" value="Unassembled WGS sequence"/>
</dbReference>
<evidence type="ECO:0000259" key="5">
    <source>
        <dbReference type="Pfam" id="PF22780"/>
    </source>
</evidence>
<dbReference type="STRING" id="656914.SAMN00017405_1469"/>
<gene>
    <name evidence="6" type="ORF">SAMN00017405_1469</name>
</gene>
<dbReference type="PANTHER" id="PTHR42887">
    <property type="entry name" value="OS12G0638800 PROTEIN"/>
    <property type="match status" value="1"/>
</dbReference>
<keyword evidence="2" id="KW-0285">Flavoprotein</keyword>
<protein>
    <recommendedName>
        <fullName evidence="8">Flavoprotein, HI0933 family</fullName>
    </recommendedName>
</protein>
<dbReference type="NCBIfam" id="TIGR00275">
    <property type="entry name" value="aminoacetone oxidase family FAD-binding enzyme"/>
    <property type="match status" value="1"/>
</dbReference>
<organism evidence="6 7">
    <name type="scientific">Desulfonispora thiosulfatigenes DSM 11270</name>
    <dbReference type="NCBI Taxonomy" id="656914"/>
    <lineage>
        <taxon>Bacteria</taxon>
        <taxon>Bacillati</taxon>
        <taxon>Bacillota</taxon>
        <taxon>Clostridia</taxon>
        <taxon>Eubacteriales</taxon>
        <taxon>Peptococcaceae</taxon>
        <taxon>Desulfonispora</taxon>
    </lineage>
</organism>
<accession>A0A1W1VS14</accession>
<evidence type="ECO:0008006" key="8">
    <source>
        <dbReference type="Google" id="ProtNLM"/>
    </source>
</evidence>
<dbReference type="Pfam" id="PF03486">
    <property type="entry name" value="HI0933_like"/>
    <property type="match status" value="1"/>
</dbReference>
<sequence>MSGSNNNIIIIGGGAAGIVAAIFAKQNYADVTIIEKNDRIGKKILVTGNGRCNFTNLNVEVNCYSGKNPKFVYSSLASFNVHDTIDFFEKLGISHKIEEAGKVFPRSDQATSILDVLRYEVEELGIKLITNSDVRSISKKGSKFTVVSENGKVHKTDRIILATGGKAMPSSGSNGEGYELAKSFGHTVTDLYPGLVQLKLAGNLFKQIQGVKFKGTAGLFNNNKLLYTDYGDILFTSYGISGPPILQLSRKAAELLNKNEEAILKVKIIDNMNRDELNAYLTKRFMDRPKKSVEFSLVGLINKRIIPVILKEIGIKDINKSVANLTKEEKENLVTILTDWRFQIIGTKSWQDAQVTAGGINTNEVNQKTLESKLVKGLFFAGEILDIDGQCGGFNLQWAWSSGYLAGINASK</sequence>
<feature type="domain" description="RsdA/BaiN/AoA(So)-like Rossmann fold-like" evidence="4">
    <location>
        <begin position="7"/>
        <end position="407"/>
    </location>
</feature>
<comment type="cofactor">
    <cofactor evidence="1">
        <name>FAD</name>
        <dbReference type="ChEBI" id="CHEBI:57692"/>
    </cofactor>
</comment>
<dbReference type="InterPro" id="IPR055178">
    <property type="entry name" value="RsdA/BaiN/AoA(So)-like_dom"/>
</dbReference>
<evidence type="ECO:0000259" key="4">
    <source>
        <dbReference type="Pfam" id="PF03486"/>
    </source>
</evidence>
<dbReference type="PRINTS" id="PR00368">
    <property type="entry name" value="FADPNR"/>
</dbReference>
<feature type="domain" description="RsdA/BaiN/AoA(So)-like insert" evidence="5">
    <location>
        <begin position="192"/>
        <end position="355"/>
    </location>
</feature>
<dbReference type="Gene3D" id="3.50.50.60">
    <property type="entry name" value="FAD/NAD(P)-binding domain"/>
    <property type="match status" value="1"/>
</dbReference>
<dbReference type="InterPro" id="IPR023166">
    <property type="entry name" value="BaiN-like_dom_sf"/>
</dbReference>
<proteinExistence type="predicted"/>
<evidence type="ECO:0000313" key="6">
    <source>
        <dbReference type="EMBL" id="SMB96175.1"/>
    </source>
</evidence>
<keyword evidence="3" id="KW-0274">FAD</keyword>
<evidence type="ECO:0000256" key="2">
    <source>
        <dbReference type="ARBA" id="ARBA00022630"/>
    </source>
</evidence>
<evidence type="ECO:0000313" key="7">
    <source>
        <dbReference type="Proteomes" id="UP000192731"/>
    </source>
</evidence>
<evidence type="ECO:0000256" key="1">
    <source>
        <dbReference type="ARBA" id="ARBA00001974"/>
    </source>
</evidence>
<dbReference type="EMBL" id="FWWT01000023">
    <property type="protein sequence ID" value="SMB96175.1"/>
    <property type="molecule type" value="Genomic_DNA"/>
</dbReference>
<dbReference type="PRINTS" id="PR00411">
    <property type="entry name" value="PNDRDTASEI"/>
</dbReference>
<dbReference type="SUPFAM" id="SSF51905">
    <property type="entry name" value="FAD/NAD(P)-binding domain"/>
    <property type="match status" value="1"/>
</dbReference>
<dbReference type="PANTHER" id="PTHR42887:SF2">
    <property type="entry name" value="OS12G0638800 PROTEIN"/>
    <property type="match status" value="1"/>
</dbReference>
<name>A0A1W1VS14_DESTI</name>
<dbReference type="RefSeq" id="WP_084054322.1">
    <property type="nucleotide sequence ID" value="NZ_FWWT01000023.1"/>
</dbReference>
<dbReference type="InterPro" id="IPR057661">
    <property type="entry name" value="RsdA/BaiN/AoA(So)_Rossmann"/>
</dbReference>